<dbReference type="GO" id="GO:0000976">
    <property type="term" value="F:transcription cis-regulatory region binding"/>
    <property type="evidence" value="ECO:0007669"/>
    <property type="project" value="TreeGrafter"/>
</dbReference>
<feature type="compositionally biased region" description="Gly residues" evidence="10">
    <location>
        <begin position="331"/>
        <end position="341"/>
    </location>
</feature>
<name>A0AAD9X919_9ROSI</name>
<evidence type="ECO:0000256" key="6">
    <source>
        <dbReference type="ARBA" id="ARBA00023125"/>
    </source>
</evidence>
<dbReference type="Pfam" id="PF04770">
    <property type="entry name" value="ZF-HD_dimer"/>
    <property type="match status" value="1"/>
</dbReference>
<dbReference type="PROSITE" id="PS51523">
    <property type="entry name" value="ZF_HD_DIMER"/>
    <property type="match status" value="1"/>
</dbReference>
<dbReference type="Proteomes" id="UP001280121">
    <property type="component" value="Unassembled WGS sequence"/>
</dbReference>
<evidence type="ECO:0000256" key="8">
    <source>
        <dbReference type="ARBA" id="ARBA00023163"/>
    </source>
</evidence>
<feature type="region of interest" description="Disordered" evidence="10">
    <location>
        <begin position="146"/>
        <end position="178"/>
    </location>
</feature>
<evidence type="ECO:0000256" key="4">
    <source>
        <dbReference type="ARBA" id="ARBA00022833"/>
    </source>
</evidence>
<evidence type="ECO:0000256" key="9">
    <source>
        <dbReference type="ARBA" id="ARBA00023242"/>
    </source>
</evidence>
<keyword evidence="7" id="KW-0371">Homeobox</keyword>
<dbReference type="NCBIfam" id="TIGR01566">
    <property type="entry name" value="ZF_HD_prot_N"/>
    <property type="match status" value="1"/>
</dbReference>
<feature type="compositionally biased region" description="Polar residues" evidence="10">
    <location>
        <begin position="31"/>
        <end position="40"/>
    </location>
</feature>
<reference evidence="12" key="1">
    <citation type="journal article" date="2023" name="Plant J.">
        <title>Genome sequences and population genomics provide insights into the demographic history, inbreeding, and mutation load of two 'living fossil' tree species of Dipteronia.</title>
        <authorList>
            <person name="Feng Y."/>
            <person name="Comes H.P."/>
            <person name="Chen J."/>
            <person name="Zhu S."/>
            <person name="Lu R."/>
            <person name="Zhang X."/>
            <person name="Li P."/>
            <person name="Qiu J."/>
            <person name="Olsen K.M."/>
            <person name="Qiu Y."/>
        </authorList>
    </citation>
    <scope>NUCLEOTIDE SEQUENCE</scope>
    <source>
        <strain evidence="12">KIB01</strain>
    </source>
</reference>
<feature type="region of interest" description="Disordered" evidence="10">
    <location>
        <begin position="280"/>
        <end position="369"/>
    </location>
</feature>
<protein>
    <recommendedName>
        <fullName evidence="11">ZF-HD dimerization-type domain-containing protein</fullName>
    </recommendedName>
</protein>
<keyword evidence="2" id="KW-0479">Metal-binding</keyword>
<dbReference type="SUPFAM" id="SSF46689">
    <property type="entry name" value="Homeodomain-like"/>
    <property type="match status" value="1"/>
</dbReference>
<gene>
    <name evidence="12" type="ORF">Ddye_008192</name>
</gene>
<keyword evidence="3" id="KW-0863">Zinc-finger</keyword>
<evidence type="ECO:0000256" key="2">
    <source>
        <dbReference type="ARBA" id="ARBA00022723"/>
    </source>
</evidence>
<dbReference type="InterPro" id="IPR009057">
    <property type="entry name" value="Homeodomain-like_sf"/>
</dbReference>
<feature type="domain" description="ZF-HD dimerization-type" evidence="11">
    <location>
        <begin position="66"/>
        <end position="117"/>
    </location>
</feature>
<comment type="subcellular location">
    <subcellularLocation>
        <location evidence="1">Nucleus</location>
    </subcellularLocation>
</comment>
<dbReference type="EMBL" id="JANJYI010000003">
    <property type="protein sequence ID" value="KAK2655140.1"/>
    <property type="molecule type" value="Genomic_DNA"/>
</dbReference>
<keyword evidence="8" id="KW-0804">Transcription</keyword>
<evidence type="ECO:0000259" key="11">
    <source>
        <dbReference type="PROSITE" id="PS51523"/>
    </source>
</evidence>
<keyword evidence="5" id="KW-0805">Transcription regulation</keyword>
<evidence type="ECO:0000256" key="10">
    <source>
        <dbReference type="SAM" id="MobiDB-lite"/>
    </source>
</evidence>
<evidence type="ECO:0000313" key="13">
    <source>
        <dbReference type="Proteomes" id="UP001280121"/>
    </source>
</evidence>
<dbReference type="PANTHER" id="PTHR31948:SF72">
    <property type="entry name" value="ZINC-FINGER HOMEODOMAIN PROTEIN 10"/>
    <property type="match status" value="1"/>
</dbReference>
<dbReference type="Gene3D" id="1.10.10.60">
    <property type="entry name" value="Homeodomain-like"/>
    <property type="match status" value="1"/>
</dbReference>
<accession>A0AAD9X919</accession>
<dbReference type="InterPro" id="IPR006455">
    <property type="entry name" value="Homeodomain_ZF_HD"/>
</dbReference>
<feature type="compositionally biased region" description="Gly residues" evidence="10">
    <location>
        <begin position="359"/>
        <end position="369"/>
    </location>
</feature>
<organism evidence="12 13">
    <name type="scientific">Dipteronia dyeriana</name>
    <dbReference type="NCBI Taxonomy" id="168575"/>
    <lineage>
        <taxon>Eukaryota</taxon>
        <taxon>Viridiplantae</taxon>
        <taxon>Streptophyta</taxon>
        <taxon>Embryophyta</taxon>
        <taxon>Tracheophyta</taxon>
        <taxon>Spermatophyta</taxon>
        <taxon>Magnoliopsida</taxon>
        <taxon>eudicotyledons</taxon>
        <taxon>Gunneridae</taxon>
        <taxon>Pentapetalae</taxon>
        <taxon>rosids</taxon>
        <taxon>malvids</taxon>
        <taxon>Sapindales</taxon>
        <taxon>Sapindaceae</taxon>
        <taxon>Hippocastanoideae</taxon>
        <taxon>Acereae</taxon>
        <taxon>Dipteronia</taxon>
    </lineage>
</organism>
<feature type="compositionally biased region" description="Low complexity" evidence="10">
    <location>
        <begin position="1"/>
        <end position="15"/>
    </location>
</feature>
<sequence length="369" mass="39566">MDLTPTTQTNTQTTTKSPEAESTETAPPRIQPTTTATAKPISFTNGVLKRHRHGHHHHHHPIVITYKECLKNHAATMGGHALDGCGEFMPSPNAISADPTSLKCAACGCHRNFHRREPEDNNANLTAATATNSANAANATATIEYQPHHRHHPPPPPTQHPLPLRSPNSSSPPPISSSYYPSAPHMLLALSGNLQNPPPDSIVNNTNMVGSRLGIVGSNSRKRFRTKFSQAQKEKMFEFAERVGWKMQKRDDEIVHEFCNQVGVDRTVLKVWMHNNKNTFAKQQRDSNGTSTRSIDLQINGSKNNGINDADDDDNETGSGGGHEEEENGNSNGGGGGGGGQNLNHHFQSASLVVATAANGGGGGSSSSS</sequence>
<keyword evidence="9" id="KW-0539">Nucleus</keyword>
<feature type="compositionally biased region" description="Polar residues" evidence="10">
    <location>
        <begin position="280"/>
        <end position="303"/>
    </location>
</feature>
<dbReference type="GO" id="GO:0005634">
    <property type="term" value="C:nucleus"/>
    <property type="evidence" value="ECO:0007669"/>
    <property type="project" value="UniProtKB-SubCell"/>
</dbReference>
<evidence type="ECO:0000256" key="1">
    <source>
        <dbReference type="ARBA" id="ARBA00004123"/>
    </source>
</evidence>
<dbReference type="GO" id="GO:0008270">
    <property type="term" value="F:zinc ion binding"/>
    <property type="evidence" value="ECO:0007669"/>
    <property type="project" value="UniProtKB-KW"/>
</dbReference>
<keyword evidence="13" id="KW-1185">Reference proteome</keyword>
<dbReference type="AlphaFoldDB" id="A0AAD9X919"/>
<keyword evidence="4" id="KW-0862">Zinc</keyword>
<dbReference type="GO" id="GO:0003700">
    <property type="term" value="F:DNA-binding transcription factor activity"/>
    <property type="evidence" value="ECO:0007669"/>
    <property type="project" value="TreeGrafter"/>
</dbReference>
<proteinExistence type="predicted"/>
<evidence type="ECO:0000256" key="7">
    <source>
        <dbReference type="ARBA" id="ARBA00023155"/>
    </source>
</evidence>
<evidence type="ECO:0000256" key="5">
    <source>
        <dbReference type="ARBA" id="ARBA00023015"/>
    </source>
</evidence>
<comment type="caution">
    <text evidence="12">The sequence shown here is derived from an EMBL/GenBank/DDBJ whole genome shotgun (WGS) entry which is preliminary data.</text>
</comment>
<evidence type="ECO:0000256" key="3">
    <source>
        <dbReference type="ARBA" id="ARBA00022771"/>
    </source>
</evidence>
<feature type="region of interest" description="Disordered" evidence="10">
    <location>
        <begin position="1"/>
        <end position="40"/>
    </location>
</feature>
<dbReference type="NCBIfam" id="TIGR01565">
    <property type="entry name" value="homeo_ZF_HD"/>
    <property type="match status" value="1"/>
</dbReference>
<dbReference type="InterPro" id="IPR006456">
    <property type="entry name" value="ZF_HD_homeobox_Cys/His_dimer"/>
</dbReference>
<evidence type="ECO:0000313" key="12">
    <source>
        <dbReference type="EMBL" id="KAK2655140.1"/>
    </source>
</evidence>
<dbReference type="GO" id="GO:0050793">
    <property type="term" value="P:regulation of developmental process"/>
    <property type="evidence" value="ECO:0007669"/>
    <property type="project" value="TreeGrafter"/>
</dbReference>
<keyword evidence="6" id="KW-0238">DNA-binding</keyword>
<dbReference type="FunFam" id="1.10.10.60:FF:000257">
    <property type="entry name" value="Zinc-finger homeodomain protein 2"/>
    <property type="match status" value="1"/>
</dbReference>
<dbReference type="PANTHER" id="PTHR31948">
    <property type="entry name" value="ZINC-FINGER HOMEODOMAIN PROTEIN 2"/>
    <property type="match status" value="1"/>
</dbReference>